<feature type="region of interest" description="Disordered" evidence="1">
    <location>
        <begin position="1"/>
        <end position="78"/>
    </location>
</feature>
<comment type="caution">
    <text evidence="2">The sequence shown here is derived from an EMBL/GenBank/DDBJ whole genome shotgun (WGS) entry which is preliminary data.</text>
</comment>
<feature type="compositionally biased region" description="Basic and acidic residues" evidence="1">
    <location>
        <begin position="56"/>
        <end position="69"/>
    </location>
</feature>
<feature type="compositionally biased region" description="Low complexity" evidence="1">
    <location>
        <begin position="133"/>
        <end position="147"/>
    </location>
</feature>
<keyword evidence="3" id="KW-1185">Reference proteome</keyword>
<accession>A0AA36IF34</accession>
<feature type="non-terminal residue" evidence="2">
    <location>
        <position position="147"/>
    </location>
</feature>
<name>A0AA36IF34_9DINO</name>
<feature type="compositionally biased region" description="Basic and acidic residues" evidence="1">
    <location>
        <begin position="1"/>
        <end position="11"/>
    </location>
</feature>
<protein>
    <submittedName>
        <fullName evidence="2">Uncharacterized protein</fullName>
    </submittedName>
</protein>
<dbReference type="Proteomes" id="UP001178507">
    <property type="component" value="Unassembled WGS sequence"/>
</dbReference>
<evidence type="ECO:0000256" key="1">
    <source>
        <dbReference type="SAM" id="MobiDB-lite"/>
    </source>
</evidence>
<feature type="compositionally biased region" description="Basic and acidic residues" evidence="1">
    <location>
        <begin position="121"/>
        <end position="132"/>
    </location>
</feature>
<sequence>AGWVHVDKAGERASPASPLQQQDWGTRRTKADSEAGREAPTPDRVLKQPKVAAKAKKNEDARDAWDEARRRRTARRRVPAAQELEALVAAQVEANAARSPEAGLHQSSAWCQGPSDRLAADMRERERARRQEAVNAARARQQAAHTK</sequence>
<organism evidence="2 3">
    <name type="scientific">Effrenium voratum</name>
    <dbReference type="NCBI Taxonomy" id="2562239"/>
    <lineage>
        <taxon>Eukaryota</taxon>
        <taxon>Sar</taxon>
        <taxon>Alveolata</taxon>
        <taxon>Dinophyceae</taxon>
        <taxon>Suessiales</taxon>
        <taxon>Symbiodiniaceae</taxon>
        <taxon>Effrenium</taxon>
    </lineage>
</organism>
<feature type="compositionally biased region" description="Basic and acidic residues" evidence="1">
    <location>
        <begin position="25"/>
        <end position="46"/>
    </location>
</feature>
<evidence type="ECO:0000313" key="3">
    <source>
        <dbReference type="Proteomes" id="UP001178507"/>
    </source>
</evidence>
<evidence type="ECO:0000313" key="2">
    <source>
        <dbReference type="EMBL" id="CAJ1385555.1"/>
    </source>
</evidence>
<proteinExistence type="predicted"/>
<reference evidence="2" key="1">
    <citation type="submission" date="2023-08" db="EMBL/GenBank/DDBJ databases">
        <authorList>
            <person name="Chen Y."/>
            <person name="Shah S."/>
            <person name="Dougan E. K."/>
            <person name="Thang M."/>
            <person name="Chan C."/>
        </authorList>
    </citation>
    <scope>NUCLEOTIDE SEQUENCE</scope>
</reference>
<gene>
    <name evidence="2" type="ORF">EVOR1521_LOCUS12138</name>
</gene>
<dbReference type="EMBL" id="CAUJNA010001248">
    <property type="protein sequence ID" value="CAJ1385555.1"/>
    <property type="molecule type" value="Genomic_DNA"/>
</dbReference>
<feature type="region of interest" description="Disordered" evidence="1">
    <location>
        <begin position="121"/>
        <end position="147"/>
    </location>
</feature>
<feature type="non-terminal residue" evidence="2">
    <location>
        <position position="1"/>
    </location>
</feature>
<dbReference type="AlphaFoldDB" id="A0AA36IF34"/>